<dbReference type="InterPro" id="IPR017737">
    <property type="entry name" value="TssE1-like"/>
</dbReference>
<protein>
    <recommendedName>
        <fullName evidence="1">IraD/Gp25-like domain-containing protein</fullName>
    </recommendedName>
</protein>
<dbReference type="AlphaFoldDB" id="A0A5K7YDW5"/>
<reference evidence="2 3" key="1">
    <citation type="submission" date="2019-11" db="EMBL/GenBank/DDBJ databases">
        <title>Comparative genomics of hydrocarbon-degrading Desulfosarcina strains.</title>
        <authorList>
            <person name="Watanabe M."/>
            <person name="Kojima H."/>
            <person name="Fukui M."/>
        </authorList>
    </citation>
    <scope>NUCLEOTIDE SEQUENCE [LARGE SCALE GENOMIC DNA]</scope>
    <source>
        <strain evidence="2 3">PL12</strain>
    </source>
</reference>
<feature type="domain" description="IraD/Gp25-like" evidence="1">
    <location>
        <begin position="35"/>
        <end position="132"/>
    </location>
</feature>
<evidence type="ECO:0000259" key="1">
    <source>
        <dbReference type="Pfam" id="PF04965"/>
    </source>
</evidence>
<dbReference type="NCBIfam" id="TIGR03357">
    <property type="entry name" value="VI_zyme"/>
    <property type="match status" value="1"/>
</dbReference>
<dbReference type="KEGG" id="dalk:DSCA_11260"/>
<proteinExistence type="predicted"/>
<name>A0A5K7YDW5_9BACT</name>
<accession>A0A5K7YDW5</accession>
<organism evidence="2 3">
    <name type="scientific">Desulfosarcina alkanivorans</name>
    <dbReference type="NCBI Taxonomy" id="571177"/>
    <lineage>
        <taxon>Bacteria</taxon>
        <taxon>Pseudomonadati</taxon>
        <taxon>Thermodesulfobacteriota</taxon>
        <taxon>Desulfobacteria</taxon>
        <taxon>Desulfobacterales</taxon>
        <taxon>Desulfosarcinaceae</taxon>
        <taxon>Desulfosarcina</taxon>
    </lineage>
</organism>
<dbReference type="InterPro" id="IPR053176">
    <property type="entry name" value="T6SS_TssE1-like"/>
</dbReference>
<dbReference type="PANTHER" id="PTHR38595">
    <property type="entry name" value="CYTOPLASMIC PROTEIN-RELATED"/>
    <property type="match status" value="1"/>
</dbReference>
<dbReference type="SUPFAM" id="SSF160719">
    <property type="entry name" value="gpW/gp25-like"/>
    <property type="match status" value="1"/>
</dbReference>
<evidence type="ECO:0000313" key="3">
    <source>
        <dbReference type="Proteomes" id="UP000427906"/>
    </source>
</evidence>
<sequence>MENAQASLLDRLIDEDPGNTRESVQYRLLDVRQIKAFVVRDLESLLNSRRNITVLPPRFRELEDSVATYGLKDFTAKNTDSRKMRQNVRKDVERAIARFEPRLKNVKVDLETGSNKERNLNFRISAMLVVDPFREPVTFDTYFDAIRKEYVVSA</sequence>
<dbReference type="Proteomes" id="UP000427906">
    <property type="component" value="Chromosome"/>
</dbReference>
<dbReference type="InterPro" id="IPR007048">
    <property type="entry name" value="IraD/Gp25-like"/>
</dbReference>
<dbReference type="PANTHER" id="PTHR38595:SF1">
    <property type="entry name" value="TYPE VI SECRETION SYSTEM COMPONENT TSSE1"/>
    <property type="match status" value="1"/>
</dbReference>
<gene>
    <name evidence="2" type="ORF">DSCA_11260</name>
</gene>
<dbReference type="Gene3D" id="3.10.450.40">
    <property type="match status" value="1"/>
</dbReference>
<dbReference type="RefSeq" id="WP_155315482.1">
    <property type="nucleotide sequence ID" value="NZ_AP021874.1"/>
</dbReference>
<dbReference type="EMBL" id="AP021874">
    <property type="protein sequence ID" value="BBO67196.1"/>
    <property type="molecule type" value="Genomic_DNA"/>
</dbReference>
<dbReference type="Pfam" id="PF04965">
    <property type="entry name" value="GPW_gp25"/>
    <property type="match status" value="1"/>
</dbReference>
<evidence type="ECO:0000313" key="2">
    <source>
        <dbReference type="EMBL" id="BBO67196.1"/>
    </source>
</evidence>
<dbReference type="OrthoDB" id="271327at2"/>
<keyword evidence="3" id="KW-1185">Reference proteome</keyword>